<comment type="caution">
    <text evidence="2">The sequence shown here is derived from an EMBL/GenBank/DDBJ whole genome shotgun (WGS) entry which is preliminary data.</text>
</comment>
<sequence length="71" mass="7440">MRRLRGFFIETAFIMLAALATSVILSFVFEVDGTWLTVVSVSVGMILGKTVSAAVCARPAGAKRSGPPPAV</sequence>
<dbReference type="AlphaFoldDB" id="A0A849C884"/>
<keyword evidence="1" id="KW-1133">Transmembrane helix</keyword>
<gene>
    <name evidence="2" type="ORF">HLB23_29885</name>
</gene>
<dbReference type="EMBL" id="JABELX010000012">
    <property type="protein sequence ID" value="NNH74016.1"/>
    <property type="molecule type" value="Genomic_DNA"/>
</dbReference>
<keyword evidence="1" id="KW-0812">Transmembrane</keyword>
<organism evidence="2 3">
    <name type="scientific">Nocardia uniformis</name>
    <dbReference type="NCBI Taxonomy" id="53432"/>
    <lineage>
        <taxon>Bacteria</taxon>
        <taxon>Bacillati</taxon>
        <taxon>Actinomycetota</taxon>
        <taxon>Actinomycetes</taxon>
        <taxon>Mycobacteriales</taxon>
        <taxon>Nocardiaceae</taxon>
        <taxon>Nocardia</taxon>
    </lineage>
</organism>
<reference evidence="2 3" key="1">
    <citation type="submission" date="2020-05" db="EMBL/GenBank/DDBJ databases">
        <title>MicrobeNet Type strains.</title>
        <authorList>
            <person name="Nicholson A.C."/>
        </authorList>
    </citation>
    <scope>NUCLEOTIDE SEQUENCE [LARGE SCALE GENOMIC DNA]</scope>
    <source>
        <strain evidence="2 3">JCM 3224</strain>
    </source>
</reference>
<evidence type="ECO:0000313" key="3">
    <source>
        <dbReference type="Proteomes" id="UP000586827"/>
    </source>
</evidence>
<name>A0A849C884_9NOCA</name>
<proteinExistence type="predicted"/>
<feature type="transmembrane region" description="Helical" evidence="1">
    <location>
        <begin position="7"/>
        <end position="29"/>
    </location>
</feature>
<dbReference type="Proteomes" id="UP000586827">
    <property type="component" value="Unassembled WGS sequence"/>
</dbReference>
<keyword evidence="3" id="KW-1185">Reference proteome</keyword>
<evidence type="ECO:0000256" key="1">
    <source>
        <dbReference type="SAM" id="Phobius"/>
    </source>
</evidence>
<accession>A0A849C884</accession>
<protein>
    <submittedName>
        <fullName evidence="2">Uncharacterized protein</fullName>
    </submittedName>
</protein>
<feature type="transmembrane region" description="Helical" evidence="1">
    <location>
        <begin position="35"/>
        <end position="57"/>
    </location>
</feature>
<keyword evidence="1" id="KW-0472">Membrane</keyword>
<evidence type="ECO:0000313" key="2">
    <source>
        <dbReference type="EMBL" id="NNH74016.1"/>
    </source>
</evidence>
<dbReference type="RefSeq" id="WP_157551937.1">
    <property type="nucleotide sequence ID" value="NZ_JABELX010000012.1"/>
</dbReference>